<reference evidence="3" key="1">
    <citation type="submission" date="2021-06" db="EMBL/GenBank/DDBJ databases">
        <title>Sequencing of actinobacteria type strains.</title>
        <authorList>
            <person name="Nguyen G.-S."/>
            <person name="Wentzel A."/>
        </authorList>
    </citation>
    <scope>NUCLEOTIDE SEQUENCE</scope>
    <source>
        <strain evidence="3">P38-E01</strain>
    </source>
</reference>
<feature type="transmembrane region" description="Helical" evidence="2">
    <location>
        <begin position="49"/>
        <end position="69"/>
    </location>
</feature>
<proteinExistence type="predicted"/>
<dbReference type="Proteomes" id="UP000694501">
    <property type="component" value="Unassembled WGS sequence"/>
</dbReference>
<comment type="caution">
    <text evidence="3">The sequence shown here is derived from an EMBL/GenBank/DDBJ whole genome shotgun (WGS) entry which is preliminary data.</text>
</comment>
<evidence type="ECO:0000256" key="2">
    <source>
        <dbReference type="SAM" id="Phobius"/>
    </source>
</evidence>
<sequence length="287" mass="30387">MSESERYWNEDAQQWEERGGRGTPVVTDASRTTASKGRLGASRSVDLRALVAAVVAIGVVVVVVVALATKGPSGEESKKPASSDSPSPSDSPLPTDSGSPSPSATGPPPGGDPSSLPSTPPAPGVPDGYEAVADPTEGFSTVIPQGWRRVEHYVPGSDLFTVTYKDRAVSKLVEANQVLRVLRLSEPTVDESVKDLTEFAGNFSSPPDPKPFHSGALHGKRMEYVLTEPSGPRPHRVDIHFKADDGNLYRVLVEHDGGDAQRARWRATSAAEHFCSPNASCGRLGSP</sequence>
<keyword evidence="4" id="KW-1185">Reference proteome</keyword>
<gene>
    <name evidence="3" type="ORF">JGS22_001000</name>
</gene>
<dbReference type="AlphaFoldDB" id="A0A949JD70"/>
<feature type="region of interest" description="Disordered" evidence="1">
    <location>
        <begin position="71"/>
        <end position="133"/>
    </location>
</feature>
<dbReference type="EMBL" id="JAELVF020000001">
    <property type="protein sequence ID" value="MBU7596249.1"/>
    <property type="molecule type" value="Genomic_DNA"/>
</dbReference>
<organism evidence="3 4">
    <name type="scientific">Streptomyces tardus</name>
    <dbReference type="NCBI Taxonomy" id="2780544"/>
    <lineage>
        <taxon>Bacteria</taxon>
        <taxon>Bacillati</taxon>
        <taxon>Actinomycetota</taxon>
        <taxon>Actinomycetes</taxon>
        <taxon>Kitasatosporales</taxon>
        <taxon>Streptomycetaceae</taxon>
        <taxon>Streptomyces</taxon>
    </lineage>
</organism>
<feature type="compositionally biased region" description="Basic and acidic residues" evidence="1">
    <location>
        <begin position="1"/>
        <end position="20"/>
    </location>
</feature>
<evidence type="ECO:0000313" key="3">
    <source>
        <dbReference type="EMBL" id="MBU7596249.1"/>
    </source>
</evidence>
<evidence type="ECO:0000313" key="4">
    <source>
        <dbReference type="Proteomes" id="UP000694501"/>
    </source>
</evidence>
<keyword evidence="2" id="KW-0812">Transmembrane</keyword>
<feature type="compositionally biased region" description="Low complexity" evidence="1">
    <location>
        <begin position="82"/>
        <end position="104"/>
    </location>
</feature>
<dbReference type="RefSeq" id="WP_211038747.1">
    <property type="nucleotide sequence ID" value="NZ_JAELVF020000001.1"/>
</dbReference>
<accession>A0A949JD70</accession>
<name>A0A949JD70_9ACTN</name>
<keyword evidence="2" id="KW-1133">Transmembrane helix</keyword>
<keyword evidence="2" id="KW-0472">Membrane</keyword>
<feature type="region of interest" description="Disordered" evidence="1">
    <location>
        <begin position="1"/>
        <end position="40"/>
    </location>
</feature>
<protein>
    <submittedName>
        <fullName evidence="3">Photosystem II reaction center PsbP family protein</fullName>
    </submittedName>
</protein>
<evidence type="ECO:0000256" key="1">
    <source>
        <dbReference type="SAM" id="MobiDB-lite"/>
    </source>
</evidence>